<dbReference type="Pfam" id="PF18912">
    <property type="entry name" value="DZR_2"/>
    <property type="match status" value="1"/>
</dbReference>
<dbReference type="RefSeq" id="WP_206643784.1">
    <property type="nucleotide sequence ID" value="NZ_CP071247.1"/>
</dbReference>
<dbReference type="InterPro" id="IPR029057">
    <property type="entry name" value="PRTase-like"/>
</dbReference>
<sequence length="242" mass="26652">MIKSTGILSTLLELKVNLSRAAGVCVACLGSSATDGLCDPCRSDLPTNHQACPICALPMPRPDLVCGDCLANPPPYARAIIPWRYQFPADAMIRCYKDRGQRQFLRPLVTALGAQLADLLHQDQLTKPDILVPAPMHRRRRMKRGFNQAQVIAEELGLRLNIPVASTLVRRQSHVDSQRGLDKGQRLKNLQKVFEVTADIPERIAIVDDVVTTGATVRTLSALLEAHGAREIQVWALARTPL</sequence>
<gene>
    <name evidence="3" type="ORF">LPB19_15540</name>
</gene>
<feature type="domain" description="Double zinc ribbon" evidence="2">
    <location>
        <begin position="25"/>
        <end position="70"/>
    </location>
</feature>
<protein>
    <submittedName>
        <fullName evidence="3">ComF family protein</fullName>
    </submittedName>
</protein>
<keyword evidence="4" id="KW-1185">Reference proteome</keyword>
<dbReference type="InterPro" id="IPR051910">
    <property type="entry name" value="ComF/GntX_DNA_util-trans"/>
</dbReference>
<reference evidence="3 4" key="1">
    <citation type="submission" date="2021-03" db="EMBL/GenBank/DDBJ databases">
        <title>Genome sequencing of Marinobacter sp. LPB0319.</title>
        <authorList>
            <person name="Kim J."/>
        </authorList>
    </citation>
    <scope>NUCLEOTIDE SEQUENCE [LARGE SCALE GENOMIC DNA]</scope>
    <source>
        <strain evidence="3 4">LPB0319</strain>
    </source>
</reference>
<dbReference type="InterPro" id="IPR044005">
    <property type="entry name" value="DZR_2"/>
</dbReference>
<accession>A0ABX7MQY5</accession>
<dbReference type="EMBL" id="CP071247">
    <property type="protein sequence ID" value="QSP94564.1"/>
    <property type="molecule type" value="Genomic_DNA"/>
</dbReference>
<dbReference type="PANTHER" id="PTHR47505">
    <property type="entry name" value="DNA UTILIZATION PROTEIN YHGH"/>
    <property type="match status" value="1"/>
</dbReference>
<dbReference type="InterPro" id="IPR000836">
    <property type="entry name" value="PRTase_dom"/>
</dbReference>
<dbReference type="CDD" id="cd06223">
    <property type="entry name" value="PRTases_typeI"/>
    <property type="match status" value="1"/>
</dbReference>
<dbReference type="Gene3D" id="3.40.50.2020">
    <property type="match status" value="1"/>
</dbReference>
<dbReference type="SUPFAM" id="SSF53271">
    <property type="entry name" value="PRTase-like"/>
    <property type="match status" value="1"/>
</dbReference>
<comment type="similarity">
    <text evidence="1">Belongs to the ComF/GntX family.</text>
</comment>
<proteinExistence type="inferred from homology"/>
<evidence type="ECO:0000256" key="1">
    <source>
        <dbReference type="ARBA" id="ARBA00008007"/>
    </source>
</evidence>
<evidence type="ECO:0000259" key="2">
    <source>
        <dbReference type="Pfam" id="PF18912"/>
    </source>
</evidence>
<dbReference type="Proteomes" id="UP000663555">
    <property type="component" value="Chromosome"/>
</dbReference>
<organism evidence="3 4">
    <name type="scientific">Marinobacter salinisoli</name>
    <dbReference type="NCBI Taxonomy" id="2769486"/>
    <lineage>
        <taxon>Bacteria</taxon>
        <taxon>Pseudomonadati</taxon>
        <taxon>Pseudomonadota</taxon>
        <taxon>Gammaproteobacteria</taxon>
        <taxon>Pseudomonadales</taxon>
        <taxon>Marinobacteraceae</taxon>
        <taxon>Marinobacter</taxon>
    </lineage>
</organism>
<dbReference type="PANTHER" id="PTHR47505:SF1">
    <property type="entry name" value="DNA UTILIZATION PROTEIN YHGH"/>
    <property type="match status" value="1"/>
</dbReference>
<evidence type="ECO:0000313" key="3">
    <source>
        <dbReference type="EMBL" id="QSP94564.1"/>
    </source>
</evidence>
<evidence type="ECO:0000313" key="4">
    <source>
        <dbReference type="Proteomes" id="UP000663555"/>
    </source>
</evidence>
<name>A0ABX7MQY5_9GAMM</name>